<dbReference type="Gene3D" id="2.40.30.170">
    <property type="match status" value="1"/>
</dbReference>
<dbReference type="Pfam" id="PF25869">
    <property type="entry name" value="3HB_CusB"/>
    <property type="match status" value="1"/>
</dbReference>
<dbReference type="InterPro" id="IPR058649">
    <property type="entry name" value="CzcB_C"/>
</dbReference>
<dbReference type="Proteomes" id="UP000326780">
    <property type="component" value="Chromosome"/>
</dbReference>
<dbReference type="Gene3D" id="6.10.140.730">
    <property type="match status" value="1"/>
</dbReference>
<evidence type="ECO:0000256" key="1">
    <source>
        <dbReference type="ARBA" id="ARBA00009477"/>
    </source>
</evidence>
<dbReference type="Pfam" id="PF25954">
    <property type="entry name" value="Beta-barrel_RND_2"/>
    <property type="match status" value="1"/>
</dbReference>
<dbReference type="InterPro" id="IPR051909">
    <property type="entry name" value="MFP_Cation_Efflux"/>
</dbReference>
<reference evidence="11 12" key="1">
    <citation type="submission" date="2019-10" db="EMBL/GenBank/DDBJ databases">
        <title>Complete genome sequence of Variovorax paradoxus 5C-2.</title>
        <authorList>
            <person name="Gogoleva N.E."/>
            <person name="Balkin A.S."/>
        </authorList>
    </citation>
    <scope>NUCLEOTIDE SEQUENCE [LARGE SCALE GENOMIC DNA]</scope>
    <source>
        <strain evidence="11 12">5C-2</strain>
    </source>
</reference>
<evidence type="ECO:0000259" key="7">
    <source>
        <dbReference type="Pfam" id="PF25869"/>
    </source>
</evidence>
<dbReference type="GO" id="GO:0022857">
    <property type="term" value="F:transmembrane transporter activity"/>
    <property type="evidence" value="ECO:0007669"/>
    <property type="project" value="InterPro"/>
</dbReference>
<evidence type="ECO:0000313" key="11">
    <source>
        <dbReference type="EMBL" id="QFZ84765.1"/>
    </source>
</evidence>
<keyword evidence="4" id="KW-0406">Ion transport</keyword>
<feature type="domain" description="CusB-like beta-barrel" evidence="9">
    <location>
        <begin position="254"/>
        <end position="330"/>
    </location>
</feature>
<dbReference type="FunFam" id="2.40.420.20:FF:000003">
    <property type="entry name" value="Cation efflux system protein cusB"/>
    <property type="match status" value="1"/>
</dbReference>
<dbReference type="InterPro" id="IPR058791">
    <property type="entry name" value="3HB_CusB"/>
</dbReference>
<dbReference type="NCBIfam" id="TIGR01730">
    <property type="entry name" value="RND_mfp"/>
    <property type="match status" value="1"/>
</dbReference>
<organism evidence="11 12">
    <name type="scientific">Variovorax paradoxus</name>
    <dbReference type="NCBI Taxonomy" id="34073"/>
    <lineage>
        <taxon>Bacteria</taxon>
        <taxon>Pseudomonadati</taxon>
        <taxon>Pseudomonadota</taxon>
        <taxon>Betaproteobacteria</taxon>
        <taxon>Burkholderiales</taxon>
        <taxon>Comamonadaceae</taxon>
        <taxon>Variovorax</taxon>
    </lineage>
</organism>
<dbReference type="GO" id="GO:0015679">
    <property type="term" value="P:plasma membrane copper ion transport"/>
    <property type="evidence" value="ECO:0007669"/>
    <property type="project" value="TreeGrafter"/>
</dbReference>
<dbReference type="GO" id="GO:0016020">
    <property type="term" value="C:membrane"/>
    <property type="evidence" value="ECO:0007669"/>
    <property type="project" value="InterPro"/>
</dbReference>
<dbReference type="AlphaFoldDB" id="A0A5Q0M8C0"/>
<dbReference type="Pfam" id="PF25975">
    <property type="entry name" value="CzcB_C"/>
    <property type="match status" value="1"/>
</dbReference>
<evidence type="ECO:0000256" key="2">
    <source>
        <dbReference type="ARBA" id="ARBA00022448"/>
    </source>
</evidence>
<comment type="similarity">
    <text evidence="1">Belongs to the membrane fusion protein (MFP) (TC 8.A.1) family.</text>
</comment>
<feature type="signal peptide" evidence="5">
    <location>
        <begin position="1"/>
        <end position="21"/>
    </location>
</feature>
<dbReference type="InterPro" id="IPR006143">
    <property type="entry name" value="RND_pump_MFP"/>
</dbReference>
<protein>
    <submittedName>
        <fullName evidence="11">Efflux RND transporter periplasmic adaptor subunit</fullName>
    </submittedName>
</protein>
<dbReference type="FunFam" id="2.40.30.170:FF:000010">
    <property type="entry name" value="Efflux RND transporter periplasmic adaptor subunit"/>
    <property type="match status" value="1"/>
</dbReference>
<feature type="domain" description="CusB-like three alpha-helical bundle" evidence="7">
    <location>
        <begin position="168"/>
        <end position="217"/>
    </location>
</feature>
<feature type="domain" description="CusB-like barrel-sandwich hybrid" evidence="8">
    <location>
        <begin position="133"/>
        <end position="250"/>
    </location>
</feature>
<dbReference type="GO" id="GO:0060003">
    <property type="term" value="P:copper ion export"/>
    <property type="evidence" value="ECO:0007669"/>
    <property type="project" value="TreeGrafter"/>
</dbReference>
<dbReference type="PANTHER" id="PTHR30097:SF15">
    <property type="entry name" value="CATION EFFLUX SYSTEM PROTEIN CUSB"/>
    <property type="match status" value="1"/>
</dbReference>
<proteinExistence type="inferred from homology"/>
<accession>A0A5Q0M8C0</accession>
<keyword evidence="2" id="KW-0813">Transport</keyword>
<dbReference type="InterPro" id="IPR058790">
    <property type="entry name" value="BSH_CusB"/>
</dbReference>
<dbReference type="SUPFAM" id="SSF111369">
    <property type="entry name" value="HlyD-like secretion proteins"/>
    <property type="match status" value="1"/>
</dbReference>
<dbReference type="Pfam" id="PF11604">
    <property type="entry name" value="CusF_Ec"/>
    <property type="match status" value="1"/>
</dbReference>
<feature type="domain" description="CzcB-like C-terminal circularly permuted SH3-like" evidence="10">
    <location>
        <begin position="337"/>
        <end position="396"/>
    </location>
</feature>
<dbReference type="Pfam" id="PF25919">
    <property type="entry name" value="BSH_CusB"/>
    <property type="match status" value="1"/>
</dbReference>
<dbReference type="InterPro" id="IPR042230">
    <property type="entry name" value="CusF_sf"/>
</dbReference>
<dbReference type="PANTHER" id="PTHR30097">
    <property type="entry name" value="CATION EFFLUX SYSTEM PROTEIN CUSB"/>
    <property type="match status" value="1"/>
</dbReference>
<feature type="domain" description="Heavy metal binding" evidence="6">
    <location>
        <begin position="52"/>
        <end position="78"/>
    </location>
</feature>
<evidence type="ECO:0000259" key="8">
    <source>
        <dbReference type="Pfam" id="PF25919"/>
    </source>
</evidence>
<dbReference type="RefSeq" id="WP_153283387.1">
    <property type="nucleotide sequence ID" value="NZ_CP045644.1"/>
</dbReference>
<evidence type="ECO:0000256" key="4">
    <source>
        <dbReference type="ARBA" id="ARBA00023065"/>
    </source>
</evidence>
<dbReference type="EMBL" id="CP045644">
    <property type="protein sequence ID" value="QFZ84765.1"/>
    <property type="molecule type" value="Genomic_DNA"/>
</dbReference>
<dbReference type="Pfam" id="PF19335">
    <property type="entry name" value="HMBD"/>
    <property type="match status" value="1"/>
</dbReference>
<dbReference type="Gene3D" id="2.40.50.100">
    <property type="match status" value="1"/>
</dbReference>
<evidence type="ECO:0000256" key="3">
    <source>
        <dbReference type="ARBA" id="ARBA00022729"/>
    </source>
</evidence>
<evidence type="ECO:0000259" key="10">
    <source>
        <dbReference type="Pfam" id="PF25975"/>
    </source>
</evidence>
<dbReference type="InterPro" id="IPR021647">
    <property type="entry name" value="CusF_Ec"/>
</dbReference>
<dbReference type="InterPro" id="IPR045800">
    <property type="entry name" value="HMBD"/>
</dbReference>
<dbReference type="GO" id="GO:0046914">
    <property type="term" value="F:transition metal ion binding"/>
    <property type="evidence" value="ECO:0007669"/>
    <property type="project" value="TreeGrafter"/>
</dbReference>
<feature type="chain" id="PRO_5025060471" evidence="5">
    <location>
        <begin position="22"/>
        <end position="505"/>
    </location>
</feature>
<name>A0A5Q0M8C0_VARPD</name>
<dbReference type="InterPro" id="IPR058792">
    <property type="entry name" value="Beta-barrel_RND_2"/>
</dbReference>
<gene>
    <name evidence="11" type="ORF">GFK26_19330</name>
</gene>
<evidence type="ECO:0000313" key="12">
    <source>
        <dbReference type="Proteomes" id="UP000326780"/>
    </source>
</evidence>
<dbReference type="GO" id="GO:0030288">
    <property type="term" value="C:outer membrane-bounded periplasmic space"/>
    <property type="evidence" value="ECO:0007669"/>
    <property type="project" value="TreeGrafter"/>
</dbReference>
<evidence type="ECO:0000259" key="6">
    <source>
        <dbReference type="Pfam" id="PF19335"/>
    </source>
</evidence>
<keyword evidence="3 5" id="KW-0732">Signal</keyword>
<sequence length="505" mass="53672">MNRTRMIGASLLAALLLAASAFYLGRKTAQPADTSMAAPANAPTADGRKVLYWHDPMVPGPRFDKPGKSPFMDMQLVPMYADSATGTANEGGVQVSPTVQQNLGIRYANVRRAETSASFDAVGAVQFDERLNVVVQTRVAGYIERLSVRAPMERVRKGQALATVFAPEWLGPQNELLALKRAGVAPDLVAAARERMRAMSIPAELIRRSEETGTAQARYVLTAPSDGVVAELGVREGVAVTPGMTLFRIAGLEKVWAVAEIPEVQAVRLARGQKVKAILQADAAQSFDGTLDEILPEINTSTRTLKARFEVDNRNGKLTPGMLLRLQVAGPASTRLVVPSEAVIRTGKRAVVIVRKTDSAFEPRDVSLGADQGDDTEVVSGLNEGDQVVASGQFLIDSEARLRSVLGNMAAPAAAPTAGASAPGVATIHKAEGKVESVAPDGITISHGPVATLKWPSMTMGFAKTSPDAFAEIKPGDQIRFEFKEGGPTGYELVSVQRMPQGAKQ</sequence>
<evidence type="ECO:0000256" key="5">
    <source>
        <dbReference type="SAM" id="SignalP"/>
    </source>
</evidence>
<dbReference type="Gene3D" id="2.40.50.320">
    <property type="entry name" value="Copper binding periplasmic protein CusF"/>
    <property type="match status" value="1"/>
</dbReference>
<evidence type="ECO:0000259" key="9">
    <source>
        <dbReference type="Pfam" id="PF25954"/>
    </source>
</evidence>
<dbReference type="Gene3D" id="2.40.420.20">
    <property type="match status" value="1"/>
</dbReference>